<reference evidence="2 3" key="1">
    <citation type="journal article" date="2010" name="Stand. Genomic Sci.">
        <title>Complete genome sequence of Ferrimonas balearica type strain (PAT).</title>
        <authorList>
            <person name="Nolan M."/>
            <person name="Sikorski J."/>
            <person name="Davenport K."/>
            <person name="Lucas S."/>
            <person name="Glavina Del Rio T."/>
            <person name="Tice H."/>
            <person name="Cheng J."/>
            <person name="Goodwin L."/>
            <person name="Pitluck S."/>
            <person name="Liolios K."/>
            <person name="Ivanova N."/>
            <person name="Mavromatis K."/>
            <person name="Ovchinnikova G."/>
            <person name="Pati A."/>
            <person name="Chen A."/>
            <person name="Palaniappan K."/>
            <person name="Land M."/>
            <person name="Hauser L."/>
            <person name="Chang Y."/>
            <person name="Jeffries C."/>
            <person name="Tapia R."/>
            <person name="Brettin T."/>
            <person name="Detter J."/>
            <person name="Han C."/>
            <person name="Yasawong M."/>
            <person name="Rohde M."/>
            <person name="Tindall B."/>
            <person name="Goker M."/>
            <person name="Woyke T."/>
            <person name="Bristow J."/>
            <person name="Eisen J."/>
            <person name="Markowitz V."/>
            <person name="Hugenholtz P."/>
            <person name="Kyrpides N."/>
            <person name="Klenk H."/>
            <person name="Lapidus A."/>
        </authorList>
    </citation>
    <scope>NUCLEOTIDE SEQUENCE [LARGE SCALE GENOMIC DNA]</scope>
    <source>
        <strain evidence="3">DSM 9799 / CCM 4581 / KCTC 23876 / PAT</strain>
    </source>
</reference>
<protein>
    <submittedName>
        <fullName evidence="2">Uncharacterized protein</fullName>
    </submittedName>
</protein>
<dbReference type="eggNOG" id="ENOG503398T">
    <property type="taxonomic scope" value="Bacteria"/>
</dbReference>
<dbReference type="EMBL" id="CP002209">
    <property type="protein sequence ID" value="ADN77902.1"/>
    <property type="molecule type" value="Genomic_DNA"/>
</dbReference>
<accession>E1SQD1</accession>
<dbReference type="Proteomes" id="UP000006683">
    <property type="component" value="Chromosome"/>
</dbReference>
<feature type="coiled-coil region" evidence="1">
    <location>
        <begin position="89"/>
        <end position="123"/>
    </location>
</feature>
<evidence type="ECO:0000313" key="3">
    <source>
        <dbReference type="Proteomes" id="UP000006683"/>
    </source>
</evidence>
<dbReference type="HOGENOM" id="CLU_1727517_0_0_6"/>
<gene>
    <name evidence="2" type="ordered locus">Fbal_3707</name>
</gene>
<organism evidence="2 3">
    <name type="scientific">Ferrimonas balearica (strain DSM 9799 / CCM 4581 / KCTC 23876 / PAT)</name>
    <dbReference type="NCBI Taxonomy" id="550540"/>
    <lineage>
        <taxon>Bacteria</taxon>
        <taxon>Pseudomonadati</taxon>
        <taxon>Pseudomonadota</taxon>
        <taxon>Gammaproteobacteria</taxon>
        <taxon>Alteromonadales</taxon>
        <taxon>Ferrimonadaceae</taxon>
        <taxon>Ferrimonas</taxon>
    </lineage>
</organism>
<keyword evidence="3" id="KW-1185">Reference proteome</keyword>
<proteinExistence type="predicted"/>
<dbReference type="AlphaFoldDB" id="E1SQD1"/>
<dbReference type="STRING" id="550540.Fbal_3707"/>
<evidence type="ECO:0000313" key="2">
    <source>
        <dbReference type="EMBL" id="ADN77902.1"/>
    </source>
</evidence>
<sequence>MSEQLKLSEARLQAAFERLVSGKPLKVKASGRLTLNKINNEAGFAKGYVHKFPEFMERIKPLIEDYNYKREQALASGLDIEIDAPLSEMDVLRAKLKKAERLKEKYRTERDNAVEARKQLEMNYSELSFRYYELQETVKAQGSVMTPIKR</sequence>
<evidence type="ECO:0000256" key="1">
    <source>
        <dbReference type="SAM" id="Coils"/>
    </source>
</evidence>
<dbReference type="RefSeq" id="WP_013347207.1">
    <property type="nucleotide sequence ID" value="NC_014541.1"/>
</dbReference>
<keyword evidence="1" id="KW-0175">Coiled coil</keyword>
<dbReference type="OrthoDB" id="6401497at2"/>
<dbReference type="GeneID" id="67183908"/>
<dbReference type="KEGG" id="fbl:Fbal_3707"/>
<name>E1SQD1_FERBD</name>